<evidence type="ECO:0000313" key="3">
    <source>
        <dbReference type="Proteomes" id="UP000765509"/>
    </source>
</evidence>
<dbReference type="Pfam" id="PF25597">
    <property type="entry name" value="SH3_retrovirus"/>
    <property type="match status" value="1"/>
</dbReference>
<sequence>AVIHNLKRQQDWKLAPPGQEGVLLGFENGDTAYRILRISDLTVVVTRNATFNEEIFPTVANGKTSSIWSVEGDRIGEGHLDLPVELIENSSIDNPQILYDEHPNHLEEPETNPTSTLNYPVPVDHLELTDQQQPENNIRLRIIGPRHPTLINSDVDPSHILPYSRRARAFVTTSDIAPRTY</sequence>
<dbReference type="Proteomes" id="UP000765509">
    <property type="component" value="Unassembled WGS sequence"/>
</dbReference>
<feature type="domain" description="Retroviral polymerase SH3-like" evidence="1">
    <location>
        <begin position="3"/>
        <end position="61"/>
    </location>
</feature>
<gene>
    <name evidence="2" type="ORF">O181_100552</name>
</gene>
<dbReference type="InterPro" id="IPR057670">
    <property type="entry name" value="SH3_retrovirus"/>
</dbReference>
<protein>
    <recommendedName>
        <fullName evidence="1">Retroviral polymerase SH3-like domain-containing protein</fullName>
    </recommendedName>
</protein>
<comment type="caution">
    <text evidence="2">The sequence shown here is derived from an EMBL/GenBank/DDBJ whole genome shotgun (WGS) entry which is preliminary data.</text>
</comment>
<name>A0A9Q3JFF7_9BASI</name>
<reference evidence="2" key="1">
    <citation type="submission" date="2021-03" db="EMBL/GenBank/DDBJ databases">
        <title>Draft genome sequence of rust myrtle Austropuccinia psidii MF-1, a brazilian biotype.</title>
        <authorList>
            <person name="Quecine M.C."/>
            <person name="Pachon D.M.R."/>
            <person name="Bonatelli M.L."/>
            <person name="Correr F.H."/>
            <person name="Franceschini L.M."/>
            <person name="Leite T.F."/>
            <person name="Margarido G.R.A."/>
            <person name="Almeida C.A."/>
            <person name="Ferrarezi J.A."/>
            <person name="Labate C.A."/>
        </authorList>
    </citation>
    <scope>NUCLEOTIDE SEQUENCE</scope>
    <source>
        <strain evidence="2">MF-1</strain>
    </source>
</reference>
<evidence type="ECO:0000259" key="1">
    <source>
        <dbReference type="Pfam" id="PF25597"/>
    </source>
</evidence>
<evidence type="ECO:0000313" key="2">
    <source>
        <dbReference type="EMBL" id="MBW0560837.1"/>
    </source>
</evidence>
<keyword evidence="3" id="KW-1185">Reference proteome</keyword>
<dbReference type="EMBL" id="AVOT02070101">
    <property type="protein sequence ID" value="MBW0560837.1"/>
    <property type="molecule type" value="Genomic_DNA"/>
</dbReference>
<accession>A0A9Q3JFF7</accession>
<dbReference type="OrthoDB" id="7691805at2759"/>
<proteinExistence type="predicted"/>
<organism evidence="2 3">
    <name type="scientific">Austropuccinia psidii MF-1</name>
    <dbReference type="NCBI Taxonomy" id="1389203"/>
    <lineage>
        <taxon>Eukaryota</taxon>
        <taxon>Fungi</taxon>
        <taxon>Dikarya</taxon>
        <taxon>Basidiomycota</taxon>
        <taxon>Pucciniomycotina</taxon>
        <taxon>Pucciniomycetes</taxon>
        <taxon>Pucciniales</taxon>
        <taxon>Sphaerophragmiaceae</taxon>
        <taxon>Austropuccinia</taxon>
    </lineage>
</organism>
<dbReference type="AlphaFoldDB" id="A0A9Q3JFF7"/>
<feature type="non-terminal residue" evidence="2">
    <location>
        <position position="1"/>
    </location>
</feature>